<evidence type="ECO:0000256" key="1">
    <source>
        <dbReference type="ARBA" id="ARBA00004571"/>
    </source>
</evidence>
<dbReference type="Pfam" id="PF13620">
    <property type="entry name" value="CarboxypepD_reg"/>
    <property type="match status" value="1"/>
</dbReference>
<evidence type="ECO:0000256" key="2">
    <source>
        <dbReference type="ARBA" id="ARBA00022448"/>
    </source>
</evidence>
<keyword evidence="4" id="KW-0812">Transmembrane</keyword>
<dbReference type="InterPro" id="IPR036942">
    <property type="entry name" value="Beta-barrel_TonB_sf"/>
</dbReference>
<evidence type="ECO:0008006" key="12">
    <source>
        <dbReference type="Google" id="ProtNLM"/>
    </source>
</evidence>
<feature type="domain" description="TonB-dependent transporter Oar-like beta-barrel" evidence="9">
    <location>
        <begin position="348"/>
        <end position="1012"/>
    </location>
</feature>
<accession>A0ABR7MB68</accession>
<evidence type="ECO:0000259" key="9">
    <source>
        <dbReference type="Pfam" id="PF25183"/>
    </source>
</evidence>
<feature type="domain" description="TonB-dependent transporter Oar-like beta-barrel" evidence="9">
    <location>
        <begin position="242"/>
        <end position="314"/>
    </location>
</feature>
<keyword evidence="6" id="KW-0998">Cell outer membrane</keyword>
<keyword evidence="2" id="KW-0813">Transport</keyword>
<evidence type="ECO:0000256" key="4">
    <source>
        <dbReference type="ARBA" id="ARBA00022692"/>
    </source>
</evidence>
<dbReference type="SUPFAM" id="SSF49464">
    <property type="entry name" value="Carboxypeptidase regulatory domain-like"/>
    <property type="match status" value="1"/>
</dbReference>
<gene>
    <name evidence="10" type="ORF">BC349_14105</name>
</gene>
<comment type="caution">
    <text evidence="10">The sequence shown here is derived from an EMBL/GenBank/DDBJ whole genome shotgun (WGS) entry which is preliminary data.</text>
</comment>
<proteinExistence type="predicted"/>
<evidence type="ECO:0000256" key="7">
    <source>
        <dbReference type="SAM" id="SignalP"/>
    </source>
</evidence>
<feature type="domain" description="TonB-dependent receptor plug" evidence="8">
    <location>
        <begin position="136"/>
        <end position="239"/>
    </location>
</feature>
<dbReference type="Pfam" id="PF25183">
    <property type="entry name" value="OMP_b-brl_4"/>
    <property type="match status" value="2"/>
</dbReference>
<dbReference type="Gene3D" id="2.40.170.20">
    <property type="entry name" value="TonB-dependent receptor, beta-barrel domain"/>
    <property type="match status" value="1"/>
</dbReference>
<keyword evidence="11" id="KW-1185">Reference proteome</keyword>
<dbReference type="PANTHER" id="PTHR30069">
    <property type="entry name" value="TONB-DEPENDENT OUTER MEMBRANE RECEPTOR"/>
    <property type="match status" value="1"/>
</dbReference>
<dbReference type="InterPro" id="IPR039426">
    <property type="entry name" value="TonB-dep_rcpt-like"/>
</dbReference>
<protein>
    <recommendedName>
        <fullName evidence="12">TonB-dependent receptor plug domain-containing protein</fullName>
    </recommendedName>
</protein>
<keyword evidence="5" id="KW-0472">Membrane</keyword>
<organism evidence="10 11">
    <name type="scientific">Flavihumibacter stibioxidans</name>
    <dbReference type="NCBI Taxonomy" id="1834163"/>
    <lineage>
        <taxon>Bacteria</taxon>
        <taxon>Pseudomonadati</taxon>
        <taxon>Bacteroidota</taxon>
        <taxon>Chitinophagia</taxon>
        <taxon>Chitinophagales</taxon>
        <taxon>Chitinophagaceae</taxon>
        <taxon>Flavihumibacter</taxon>
    </lineage>
</organism>
<keyword evidence="3" id="KW-1134">Transmembrane beta strand</keyword>
<evidence type="ECO:0000256" key="3">
    <source>
        <dbReference type="ARBA" id="ARBA00022452"/>
    </source>
</evidence>
<reference evidence="10 11" key="1">
    <citation type="submission" date="2016-07" db="EMBL/GenBank/DDBJ databases">
        <title>Genome analysis of Flavihumibacter stibioxidans YS-17.</title>
        <authorList>
            <person name="Shi K."/>
            <person name="Han Y."/>
            <person name="Wang G."/>
        </authorList>
    </citation>
    <scope>NUCLEOTIDE SEQUENCE [LARGE SCALE GENOMIC DNA]</scope>
    <source>
        <strain evidence="10 11">YS-17</strain>
    </source>
</reference>
<dbReference type="EMBL" id="MBUA01000027">
    <property type="protein sequence ID" value="MBC6492191.1"/>
    <property type="molecule type" value="Genomic_DNA"/>
</dbReference>
<dbReference type="Pfam" id="PF07715">
    <property type="entry name" value="Plug"/>
    <property type="match status" value="1"/>
</dbReference>
<dbReference type="InterPro" id="IPR057601">
    <property type="entry name" value="Oar-like_b-barrel"/>
</dbReference>
<dbReference type="Gene3D" id="2.60.40.1120">
    <property type="entry name" value="Carboxypeptidase-like, regulatory domain"/>
    <property type="match status" value="1"/>
</dbReference>
<dbReference type="Gene3D" id="2.170.130.10">
    <property type="entry name" value="TonB-dependent receptor, plug domain"/>
    <property type="match status" value="1"/>
</dbReference>
<dbReference type="Proteomes" id="UP000765802">
    <property type="component" value="Unassembled WGS sequence"/>
</dbReference>
<dbReference type="SUPFAM" id="SSF56935">
    <property type="entry name" value="Porins"/>
    <property type="match status" value="1"/>
</dbReference>
<feature type="chain" id="PRO_5045440509" description="TonB-dependent receptor plug domain-containing protein" evidence="7">
    <location>
        <begin position="23"/>
        <end position="1077"/>
    </location>
</feature>
<name>A0ABR7MB68_9BACT</name>
<dbReference type="InterPro" id="IPR037066">
    <property type="entry name" value="Plug_dom_sf"/>
</dbReference>
<dbReference type="PANTHER" id="PTHR30069:SF46">
    <property type="entry name" value="OAR PROTEIN"/>
    <property type="match status" value="1"/>
</dbReference>
<evidence type="ECO:0000313" key="10">
    <source>
        <dbReference type="EMBL" id="MBC6492191.1"/>
    </source>
</evidence>
<keyword evidence="7" id="KW-0732">Signal</keyword>
<comment type="subcellular location">
    <subcellularLocation>
        <location evidence="1">Cell outer membrane</location>
        <topology evidence="1">Multi-pass membrane protein</topology>
    </subcellularLocation>
</comment>
<dbReference type="InterPro" id="IPR012910">
    <property type="entry name" value="Plug_dom"/>
</dbReference>
<evidence type="ECO:0000313" key="11">
    <source>
        <dbReference type="Proteomes" id="UP000765802"/>
    </source>
</evidence>
<evidence type="ECO:0000256" key="6">
    <source>
        <dbReference type="ARBA" id="ARBA00023237"/>
    </source>
</evidence>
<feature type="signal peptide" evidence="7">
    <location>
        <begin position="1"/>
        <end position="22"/>
    </location>
</feature>
<evidence type="ECO:0000256" key="5">
    <source>
        <dbReference type="ARBA" id="ARBA00023136"/>
    </source>
</evidence>
<sequence length="1077" mass="120199">MLLKRIVRLVCLFMAFAISTTAQVTTSSMSGLVKTNSGEPLVGATVTVTHVPTGSVYTAVTRSGGRYDLANINPGGPYRIQVSFVGFQSSTREDIFVDLGETEKQNFSLKDTQEQLTEVVVSGRARARETGKGGTETSVGRDKMANLPTVGRNISDFLRFVPQAKITGDGGVAIAGQNNRYNSFYIDGAVNNDVFGLAASGTNGGQTGSSPISIDAIDQFQVVVSPYDASLGNFTGGGINAITRSGTNEFQGSLYYFFRNQNLSGMTPSGDKDKRTKLSDFTKKTYGFRVGGPIIKNKLFYFFNIDMQRDETPQPFDISTYRGTSSKADIDNLVSVLKSKYSYDAGGYLDNAEKLNADRVAAKIDWNISTKHKLSLSYRYNNAERNNVSRSAVQTINFYNNGYVMPNKTNSGSLELNSRFSNRTNNKLLLTFTNVVDDRGPLGGAFPRVSITDGSGRLVFGTEEFSTGNQLKQKNIALFDVFKIYKGKHTISLGTDNEFSDSYNIFIRQNYGSYVFPNLQTFLDGGVASTYNRSYSLVDPGVTGDESVNAAAKFKALRLGFFVNDEIKVTDNFTLNLGLRADNTIYLDDPRTDRFFNDTAAAAISQYYDLRGAKSGQMTDPKWSINPRIGFTYKIEDEGITIRGGFGTFTGRVPLVWPGGVYNQNGVSIAGLNRSNVEFRPDPYGQYNLQDFGLSARLPSGEVNLISKDFRLNKVFRTSLGVDKNLNNGWKLSVEGVFTKNINEIAYKQVNILPPTLKSVGADVRNVYDLSGSFPKNIPMRADGSNPYTGVFLLYNNDDKKGFAYNFTFTIDKAWRNGFAFNANYTYGNSVVMNEGTSSQNSSQWRYMETVNGRNYMPRSTSDFDIAHRINAYVAKKITYANKFLATTFSLVYNGQSGSPFSYVMGRGMVRDFDNNEDNDLIYVPRNSNEIRFVQNGALTPAQQWDLFNTFIEKDDHLKNRRGQYAERNGARLPFTHVVDLKIQQDFNIRIARKNYQFQITYDVFNFTNMLNREWGRQFWATNDNYRILDFAGYVSATDLTPTFRFTQPSDGKPYTVSDGAFNSSRWTSQIGLRFNF</sequence>
<dbReference type="InterPro" id="IPR008969">
    <property type="entry name" value="CarboxyPept-like_regulatory"/>
</dbReference>
<evidence type="ECO:0000259" key="8">
    <source>
        <dbReference type="Pfam" id="PF07715"/>
    </source>
</evidence>